<sequence>MLTDCHGLPFACMLKQQKSSQSQTLYNNLHQNKETNTLTSILYKQQQSIDSNGGYNPSNMAAIVQQNTDSNSGNIGMTMGNSELLNFMNPENSGQSSSINGQGGSLQGRISNTDMQNGGKPLSGNMLGGSSNGQNNISKSKQGNGMKNMYSGSGASNSINLMSNPFSKSMTNTIGNGGLQRIIQSDRGHENVQGSANQVQASVKGNQDNLKNILLQVVGNTCGLNWLNCPKNCFSVDKKTGCPSCSCKRPPSSNSKDGLLQQGRRKCLSLPPNCPKSCVMFDDIGCTVCSCEATPCPLFLDDCPRGFSKIDENQCPICSLDEIASLSKDTSMATANQKDGSSVQSLSWYDKMWSSSK</sequence>
<evidence type="ECO:0000313" key="2">
    <source>
        <dbReference type="Proteomes" id="UP000596742"/>
    </source>
</evidence>
<evidence type="ECO:0000313" key="1">
    <source>
        <dbReference type="EMBL" id="VDI35693.1"/>
    </source>
</evidence>
<proteinExistence type="predicted"/>
<protein>
    <submittedName>
        <fullName evidence="1">Uncharacterized protein</fullName>
    </submittedName>
</protein>
<dbReference type="OrthoDB" id="6150663at2759"/>
<dbReference type="AlphaFoldDB" id="A0A8B6EJB9"/>
<reference evidence="1" key="1">
    <citation type="submission" date="2018-11" db="EMBL/GenBank/DDBJ databases">
        <authorList>
            <person name="Alioto T."/>
            <person name="Alioto T."/>
        </authorList>
    </citation>
    <scope>NUCLEOTIDE SEQUENCE</scope>
</reference>
<dbReference type="Proteomes" id="UP000596742">
    <property type="component" value="Unassembled WGS sequence"/>
</dbReference>
<keyword evidence="2" id="KW-1185">Reference proteome</keyword>
<dbReference type="EMBL" id="UYJE01005267">
    <property type="protein sequence ID" value="VDI35693.1"/>
    <property type="molecule type" value="Genomic_DNA"/>
</dbReference>
<organism evidence="1 2">
    <name type="scientific">Mytilus galloprovincialis</name>
    <name type="common">Mediterranean mussel</name>
    <dbReference type="NCBI Taxonomy" id="29158"/>
    <lineage>
        <taxon>Eukaryota</taxon>
        <taxon>Metazoa</taxon>
        <taxon>Spiralia</taxon>
        <taxon>Lophotrochozoa</taxon>
        <taxon>Mollusca</taxon>
        <taxon>Bivalvia</taxon>
        <taxon>Autobranchia</taxon>
        <taxon>Pteriomorphia</taxon>
        <taxon>Mytilida</taxon>
        <taxon>Mytiloidea</taxon>
        <taxon>Mytilidae</taxon>
        <taxon>Mytilinae</taxon>
        <taxon>Mytilus</taxon>
    </lineage>
</organism>
<accession>A0A8B6EJB9</accession>
<gene>
    <name evidence="1" type="ORF">MGAL_10B011405</name>
</gene>
<comment type="caution">
    <text evidence="1">The sequence shown here is derived from an EMBL/GenBank/DDBJ whole genome shotgun (WGS) entry which is preliminary data.</text>
</comment>
<name>A0A8B6EJB9_MYTGA</name>